<evidence type="ECO:0000313" key="2">
    <source>
        <dbReference type="Proteomes" id="UP000031561"/>
    </source>
</evidence>
<dbReference type="AlphaFoldDB" id="A0ABD4T6Z0"/>
<comment type="caution">
    <text evidence="1">The sequence shown here is derived from an EMBL/GenBank/DDBJ whole genome shotgun (WGS) entry which is preliminary data.</text>
</comment>
<sequence length="166" mass="18238">MKLMQRWRQLSRVLLIGLFLMVWGTVLSPSAQALTPIALKDLSYHECSESLSQGIVTPGSMNPANCFIVTGTAVNASARPVVDADIFGRIFDADNNPVMQNRNRLGSIPYVPLGESAFELRISVPDKMRPPLRLENFKASGFAGSVGQFGNIDEAEFDEFSEDTLE</sequence>
<dbReference type="Proteomes" id="UP000031561">
    <property type="component" value="Unassembled WGS sequence"/>
</dbReference>
<accession>A0ABD4T6Z0</accession>
<evidence type="ECO:0008006" key="3">
    <source>
        <dbReference type="Google" id="ProtNLM"/>
    </source>
</evidence>
<reference evidence="1 2" key="1">
    <citation type="journal article" date="2015" name="Genome Announc.">
        <title>Draft Genome Sequence of Filamentous Marine Cyanobacterium Lyngbya confervoides Strain BDU141951.</title>
        <authorList>
            <person name="Chandrababunaidu M.M."/>
            <person name="Sen D."/>
            <person name="Tripathy S."/>
        </authorList>
    </citation>
    <scope>NUCLEOTIDE SEQUENCE [LARGE SCALE GENOMIC DNA]</scope>
    <source>
        <strain evidence="1 2">BDU141951</strain>
    </source>
</reference>
<name>A0ABD4T6Z0_9CYAN</name>
<evidence type="ECO:0000313" key="1">
    <source>
        <dbReference type="EMBL" id="MCM1984236.1"/>
    </source>
</evidence>
<keyword evidence="2" id="KW-1185">Reference proteome</keyword>
<dbReference type="EMBL" id="JTHE03000089">
    <property type="protein sequence ID" value="MCM1984236.1"/>
    <property type="molecule type" value="Genomic_DNA"/>
</dbReference>
<dbReference type="RefSeq" id="WP_201277477.1">
    <property type="nucleotide sequence ID" value="NZ_JTHE03000089.1"/>
</dbReference>
<protein>
    <recommendedName>
        <fullName evidence="3">Biotin carboxylase</fullName>
    </recommendedName>
</protein>
<organism evidence="1 2">
    <name type="scientific">Lyngbya confervoides BDU141951</name>
    <dbReference type="NCBI Taxonomy" id="1574623"/>
    <lineage>
        <taxon>Bacteria</taxon>
        <taxon>Bacillati</taxon>
        <taxon>Cyanobacteriota</taxon>
        <taxon>Cyanophyceae</taxon>
        <taxon>Oscillatoriophycideae</taxon>
        <taxon>Oscillatoriales</taxon>
        <taxon>Microcoleaceae</taxon>
        <taxon>Lyngbya</taxon>
    </lineage>
</organism>
<proteinExistence type="predicted"/>
<gene>
    <name evidence="1" type="ORF">QQ91_0015530</name>
</gene>